<reference evidence="2" key="1">
    <citation type="submission" date="2023-07" db="EMBL/GenBank/DDBJ databases">
        <title>Bifidobacterium aquikefiriaerophilum sp. nov. and Bifidobacterium eccum sp. nov., isolated from water kefir.</title>
        <authorList>
            <person name="Breselge S."/>
            <person name="Bellassi P."/>
            <person name="Barcenilla C."/>
            <person name="Alvarez-Ordonez A."/>
            <person name="Morelli L."/>
            <person name="Cotter P.D."/>
        </authorList>
    </citation>
    <scope>NUCLEOTIDE SEQUENCE</scope>
    <source>
        <strain evidence="2">WK041_4_12</strain>
    </source>
</reference>
<dbReference type="KEGG" id="baqk:QN215_06680"/>
<dbReference type="RefSeq" id="WP_369343552.1">
    <property type="nucleotide sequence ID" value="NZ_CP129674.1"/>
</dbReference>
<proteinExistence type="predicted"/>
<name>A0AB39U4Q7_9BIFI</name>
<organism evidence="2">
    <name type="scientific">Bifidobacterium aquikefiricola</name>
    <dbReference type="NCBI Taxonomy" id="3059038"/>
    <lineage>
        <taxon>Bacteria</taxon>
        <taxon>Bacillati</taxon>
        <taxon>Actinomycetota</taxon>
        <taxon>Actinomycetes</taxon>
        <taxon>Bifidobacteriales</taxon>
        <taxon>Bifidobacteriaceae</taxon>
        <taxon>Bifidobacterium</taxon>
    </lineage>
</organism>
<dbReference type="AlphaFoldDB" id="A0AB39U4Q7"/>
<gene>
    <name evidence="2" type="ORF">QN215_06680</name>
</gene>
<dbReference type="EMBL" id="CP129674">
    <property type="protein sequence ID" value="XDS43958.1"/>
    <property type="molecule type" value="Genomic_DNA"/>
</dbReference>
<sequence length="126" mass="13530">MLVLLLTASEALEDAGELGADELGDDEAEDDCVVDADDEAEAEFLSDDDFDAEPDDTEVEEELFEAAVQGILMLEAAPESSAHAKKPSNTAISRTMRYGMVREAKERVPRWTPIGPAGGLSNSSRV</sequence>
<feature type="region of interest" description="Disordered" evidence="1">
    <location>
        <begin position="79"/>
        <end position="98"/>
    </location>
</feature>
<accession>A0AB39U4Q7</accession>
<evidence type="ECO:0000313" key="2">
    <source>
        <dbReference type="EMBL" id="XDS43958.1"/>
    </source>
</evidence>
<protein>
    <submittedName>
        <fullName evidence="2">Uncharacterized protein</fullName>
    </submittedName>
</protein>
<evidence type="ECO:0000256" key="1">
    <source>
        <dbReference type="SAM" id="MobiDB-lite"/>
    </source>
</evidence>